<dbReference type="PANTHER" id="PTHR42790:SF4">
    <property type="entry name" value="VALINE--PYRUVATE AMINOTRANSFERASE"/>
    <property type="match status" value="1"/>
</dbReference>
<dbReference type="NCBIfam" id="NF006967">
    <property type="entry name" value="PRK09440.1-5"/>
    <property type="match status" value="1"/>
</dbReference>
<evidence type="ECO:0000256" key="2">
    <source>
        <dbReference type="ARBA" id="ARBA00021531"/>
    </source>
</evidence>
<dbReference type="InterPro" id="IPR015424">
    <property type="entry name" value="PyrdxlP-dep_Trfase"/>
</dbReference>
<dbReference type="STRING" id="326522.BWD08_08985"/>
<dbReference type="AlphaFoldDB" id="A0A448UDJ5"/>
<dbReference type="RefSeq" id="WP_126304982.1">
    <property type="nucleotide sequence ID" value="NZ_LR134516.1"/>
</dbReference>
<proteinExistence type="predicted"/>
<dbReference type="GO" id="GO:0009042">
    <property type="term" value="F:valine-pyruvate transaminase activity"/>
    <property type="evidence" value="ECO:0007669"/>
    <property type="project" value="TreeGrafter"/>
</dbReference>
<dbReference type="OrthoDB" id="9803354at2"/>
<gene>
    <name evidence="7" type="primary">avtA</name>
    <name evidence="7" type="ORF">NCTC12227_01715</name>
</gene>
<protein>
    <recommendedName>
        <fullName evidence="2">Putative 8-amino-7-oxononanoate synthase</fullName>
    </recommendedName>
</protein>
<keyword evidence="3 7" id="KW-0032">Aminotransferase</keyword>
<evidence type="ECO:0000313" key="7">
    <source>
        <dbReference type="EMBL" id="VEJ21948.1"/>
    </source>
</evidence>
<keyword evidence="7" id="KW-0670">Pyruvate</keyword>
<evidence type="ECO:0000256" key="3">
    <source>
        <dbReference type="ARBA" id="ARBA00022576"/>
    </source>
</evidence>
<dbReference type="CDD" id="cd00609">
    <property type="entry name" value="AAT_like"/>
    <property type="match status" value="1"/>
</dbReference>
<evidence type="ECO:0000256" key="5">
    <source>
        <dbReference type="ARBA" id="ARBA00022898"/>
    </source>
</evidence>
<dbReference type="NCBIfam" id="NF006965">
    <property type="entry name" value="PRK09440.1-3"/>
    <property type="match status" value="1"/>
</dbReference>
<dbReference type="InterPro" id="IPR004839">
    <property type="entry name" value="Aminotransferase_I/II_large"/>
</dbReference>
<dbReference type="Proteomes" id="UP000268229">
    <property type="component" value="Chromosome"/>
</dbReference>
<reference evidence="7 8" key="1">
    <citation type="submission" date="2018-12" db="EMBL/GenBank/DDBJ databases">
        <authorList>
            <consortium name="Pathogen Informatics"/>
        </authorList>
    </citation>
    <scope>NUCLEOTIDE SEQUENCE [LARGE SCALE GENOMIC DNA]</scope>
    <source>
        <strain evidence="7 8">NCTC12227</strain>
    </source>
</reference>
<organism evidence="7 8">
    <name type="scientific">Neisseria animaloris</name>
    <dbReference type="NCBI Taxonomy" id="326522"/>
    <lineage>
        <taxon>Bacteria</taxon>
        <taxon>Pseudomonadati</taxon>
        <taxon>Pseudomonadota</taxon>
        <taxon>Betaproteobacteria</taxon>
        <taxon>Neisseriales</taxon>
        <taxon>Neisseriaceae</taxon>
        <taxon>Neisseria</taxon>
    </lineage>
</organism>
<name>A0A448UDJ5_9NEIS</name>
<evidence type="ECO:0000313" key="8">
    <source>
        <dbReference type="Proteomes" id="UP000268229"/>
    </source>
</evidence>
<dbReference type="Gene3D" id="3.40.640.10">
    <property type="entry name" value="Type I PLP-dependent aspartate aminotransferase-like (Major domain)"/>
    <property type="match status" value="1"/>
</dbReference>
<dbReference type="GO" id="GO:0005829">
    <property type="term" value="C:cytosol"/>
    <property type="evidence" value="ECO:0007669"/>
    <property type="project" value="TreeGrafter"/>
</dbReference>
<evidence type="ECO:0000256" key="4">
    <source>
        <dbReference type="ARBA" id="ARBA00022679"/>
    </source>
</evidence>
<keyword evidence="5" id="KW-0663">Pyridoxal phosphate</keyword>
<keyword evidence="4 7" id="KW-0808">Transferase</keyword>
<dbReference type="EMBL" id="LR134516">
    <property type="protein sequence ID" value="VEJ21948.1"/>
    <property type="molecule type" value="Genomic_DNA"/>
</dbReference>
<evidence type="ECO:0000259" key="6">
    <source>
        <dbReference type="Pfam" id="PF00155"/>
    </source>
</evidence>
<evidence type="ECO:0000256" key="1">
    <source>
        <dbReference type="ARBA" id="ARBA00001933"/>
    </source>
</evidence>
<comment type="cofactor">
    <cofactor evidence="1">
        <name>pyridoxal 5'-phosphate</name>
        <dbReference type="ChEBI" id="CHEBI:597326"/>
    </cofactor>
</comment>
<dbReference type="SUPFAM" id="SSF53383">
    <property type="entry name" value="PLP-dependent transferases"/>
    <property type="match status" value="1"/>
</dbReference>
<dbReference type="Pfam" id="PF00155">
    <property type="entry name" value="Aminotran_1_2"/>
    <property type="match status" value="1"/>
</dbReference>
<dbReference type="GO" id="GO:1901605">
    <property type="term" value="P:alpha-amino acid metabolic process"/>
    <property type="evidence" value="ECO:0007669"/>
    <property type="project" value="TreeGrafter"/>
</dbReference>
<dbReference type="PANTHER" id="PTHR42790">
    <property type="entry name" value="AMINOTRANSFERASE"/>
    <property type="match status" value="1"/>
</dbReference>
<accession>A0A448UDJ5</accession>
<dbReference type="InterPro" id="IPR015421">
    <property type="entry name" value="PyrdxlP-dep_Trfase_major"/>
</dbReference>
<dbReference type="InterPro" id="IPR050859">
    <property type="entry name" value="Class-I_PLP-dep_aminotransf"/>
</dbReference>
<sequence length="437" mass="47741">MQFSAFGQQFTRNSGILQLMDDLGKALNSDRPVNMLGGGNPARIEAVNQTYREILQTLVDNDAAVESAGNYSTPQGDAKFIDALVGFFNREYGWGISADNIVLTNGSQNAFFYLFNLFGGRFNDNGGETDKTILLPLAPEYIGYADAHVDGKHFTAVPPRIEAVEHEGESGFFKYRVDFDALENLPELKAGKIGAVCCSRPTNPTGNVLTDNEMARLDALAQAHGIPLIIDNAYGMPFPNIIYSKATLTWHDNIILCFSLSKIGLPGVRTGIIVAHPEVVKAVSALNAVVNLAPTRFGAAIATPLIQDGRLKTLSDTVVQPFYRKQAALAVSLLKKELGGYPMKIHKPEGAIFLWIWFEGLPVSSHELYERLKAAGTLIIPSELFFVGMDTENYRHAHECIRMSIAQDEETLRKGIAAIGTAVRNLYDSTESSPNAL</sequence>
<dbReference type="NCBIfam" id="NF006964">
    <property type="entry name" value="PRK09440.1-2"/>
    <property type="match status" value="1"/>
</dbReference>
<dbReference type="KEGG" id="nani:NCTC12227_01715"/>
<keyword evidence="8" id="KW-1185">Reference proteome</keyword>
<dbReference type="GO" id="GO:0030170">
    <property type="term" value="F:pyridoxal phosphate binding"/>
    <property type="evidence" value="ECO:0007669"/>
    <property type="project" value="InterPro"/>
</dbReference>
<feature type="domain" description="Aminotransferase class I/classII large" evidence="6">
    <location>
        <begin position="53"/>
        <end position="419"/>
    </location>
</feature>